<feature type="compositionally biased region" description="Basic residues" evidence="1">
    <location>
        <begin position="21"/>
        <end position="32"/>
    </location>
</feature>
<dbReference type="EMBL" id="JACEEZ010017625">
    <property type="protein sequence ID" value="KAG0717414.1"/>
    <property type="molecule type" value="Genomic_DNA"/>
</dbReference>
<evidence type="ECO:0000313" key="3">
    <source>
        <dbReference type="Proteomes" id="UP000770661"/>
    </source>
</evidence>
<reference evidence="2" key="1">
    <citation type="submission" date="2020-07" db="EMBL/GenBank/DDBJ databases">
        <title>The High-quality genome of the commercially important snow crab, Chionoecetes opilio.</title>
        <authorList>
            <person name="Jeong J.-H."/>
            <person name="Ryu S."/>
        </authorList>
    </citation>
    <scope>NUCLEOTIDE SEQUENCE</scope>
    <source>
        <strain evidence="2">MADBK_172401_WGS</strain>
        <tissue evidence="2">Digestive gland</tissue>
    </source>
</reference>
<comment type="caution">
    <text evidence="2">The sequence shown here is derived from an EMBL/GenBank/DDBJ whole genome shotgun (WGS) entry which is preliminary data.</text>
</comment>
<gene>
    <name evidence="2" type="ORF">GWK47_008045</name>
</gene>
<organism evidence="2 3">
    <name type="scientific">Chionoecetes opilio</name>
    <name type="common">Atlantic snow crab</name>
    <name type="synonym">Cancer opilio</name>
    <dbReference type="NCBI Taxonomy" id="41210"/>
    <lineage>
        <taxon>Eukaryota</taxon>
        <taxon>Metazoa</taxon>
        <taxon>Ecdysozoa</taxon>
        <taxon>Arthropoda</taxon>
        <taxon>Crustacea</taxon>
        <taxon>Multicrustacea</taxon>
        <taxon>Malacostraca</taxon>
        <taxon>Eumalacostraca</taxon>
        <taxon>Eucarida</taxon>
        <taxon>Decapoda</taxon>
        <taxon>Pleocyemata</taxon>
        <taxon>Brachyura</taxon>
        <taxon>Eubrachyura</taxon>
        <taxon>Majoidea</taxon>
        <taxon>Majidae</taxon>
        <taxon>Chionoecetes</taxon>
    </lineage>
</organism>
<proteinExistence type="predicted"/>
<protein>
    <submittedName>
        <fullName evidence="2">Uncharacterized protein</fullName>
    </submittedName>
</protein>
<accession>A0A8J4Y6Z4</accession>
<evidence type="ECO:0000256" key="1">
    <source>
        <dbReference type="SAM" id="MobiDB-lite"/>
    </source>
</evidence>
<keyword evidence="3" id="KW-1185">Reference proteome</keyword>
<dbReference type="AlphaFoldDB" id="A0A8J4Y6Z4"/>
<feature type="region of interest" description="Disordered" evidence="1">
    <location>
        <begin position="1"/>
        <end position="32"/>
    </location>
</feature>
<evidence type="ECO:0000313" key="2">
    <source>
        <dbReference type="EMBL" id="KAG0717414.1"/>
    </source>
</evidence>
<name>A0A8J4Y6Z4_CHIOP</name>
<sequence length="164" mass="17680">MPGAPGARDMESLPQHSTPIRSKRKRGLLGKHPKGFFPTIPIDQAHEQNNELGKVKGGAVGPYREPSFLQGIGWLRGRSRGRLPGNLGAYAAPKCAISHEEGLSTQKTSEANVGAYPGLMNGKTLQGCTPELPALYTGIHDHPVFNTVRTVEPLAKTYNIKSQC</sequence>
<dbReference type="Proteomes" id="UP000770661">
    <property type="component" value="Unassembled WGS sequence"/>
</dbReference>